<dbReference type="Pfam" id="PF20133">
    <property type="entry name" value="HHL1-like"/>
    <property type="match status" value="1"/>
</dbReference>
<dbReference type="PANTHER" id="PTHR48191:SF2">
    <property type="entry name" value="PROTEIN HHL1, CHLOROPLASTIC"/>
    <property type="match status" value="1"/>
</dbReference>
<dbReference type="EMBL" id="HBGU01059340">
    <property type="protein sequence ID" value="CAD9512807.1"/>
    <property type="molecule type" value="Transcribed_RNA"/>
</dbReference>
<protein>
    <submittedName>
        <fullName evidence="3">Uncharacterized protein</fullName>
    </submittedName>
</protein>
<feature type="chain" id="PRO_5036192428" evidence="2">
    <location>
        <begin position="18"/>
        <end position="202"/>
    </location>
</feature>
<evidence type="ECO:0000313" key="4">
    <source>
        <dbReference type="EMBL" id="CAD9512809.1"/>
    </source>
</evidence>
<dbReference type="InterPro" id="IPR045388">
    <property type="entry name" value="HHL1-like"/>
</dbReference>
<dbReference type="PANTHER" id="PTHR48191">
    <property type="entry name" value="PROTEIN HHL1 CHLOROPLASTIC"/>
    <property type="match status" value="1"/>
</dbReference>
<reference evidence="3" key="1">
    <citation type="submission" date="2021-01" db="EMBL/GenBank/DDBJ databases">
        <authorList>
            <person name="Corre E."/>
            <person name="Pelletier E."/>
            <person name="Niang G."/>
            <person name="Scheremetjew M."/>
            <person name="Finn R."/>
            <person name="Kale V."/>
            <person name="Holt S."/>
            <person name="Cochrane G."/>
            <person name="Meng A."/>
            <person name="Brown T."/>
            <person name="Cohen L."/>
        </authorList>
    </citation>
    <scope>NUCLEOTIDE SEQUENCE</scope>
    <source>
        <strain evidence="3">UTEX LB 985</strain>
    </source>
</reference>
<name>A0A6U7JCK4_9EUKA</name>
<gene>
    <name evidence="3" type="ORF">CBRE1094_LOCUS32270</name>
    <name evidence="4" type="ORF">CBRE1094_LOCUS32271</name>
</gene>
<dbReference type="AlphaFoldDB" id="A0A6U7JCK4"/>
<sequence length="202" mass="21856">MRTTLLLLTLLVHVCDALLMGTRPPPAATHARAALSDVIMGRKGRPKMPAGGGMQGAAAQGAQSRAPEAPSDGTPIFYLYCRTSPGKPWYPVSAMKGDGQSRGLVNAWLNSPFAKGVFKDRLDEGMARSIFDSERRLADMACEQYRQLKDNKARLQWGFKVLSKDVMAKEAAGEIEKVKIVPVNKDMLKGGILDQAKKALGA</sequence>
<evidence type="ECO:0000256" key="1">
    <source>
        <dbReference type="SAM" id="MobiDB-lite"/>
    </source>
</evidence>
<feature type="region of interest" description="Disordered" evidence="1">
    <location>
        <begin position="42"/>
        <end position="69"/>
    </location>
</feature>
<dbReference type="EMBL" id="HBGU01059341">
    <property type="protein sequence ID" value="CAD9512809.1"/>
    <property type="molecule type" value="Transcribed_RNA"/>
</dbReference>
<evidence type="ECO:0000313" key="3">
    <source>
        <dbReference type="EMBL" id="CAD9512807.1"/>
    </source>
</evidence>
<evidence type="ECO:0000256" key="2">
    <source>
        <dbReference type="SAM" id="SignalP"/>
    </source>
</evidence>
<keyword evidence="2" id="KW-0732">Signal</keyword>
<accession>A0A6U7JCK4</accession>
<organism evidence="3">
    <name type="scientific">Haptolina brevifila</name>
    <dbReference type="NCBI Taxonomy" id="156173"/>
    <lineage>
        <taxon>Eukaryota</taxon>
        <taxon>Haptista</taxon>
        <taxon>Haptophyta</taxon>
        <taxon>Prymnesiophyceae</taxon>
        <taxon>Prymnesiales</taxon>
        <taxon>Prymnesiaceae</taxon>
        <taxon>Haptolina</taxon>
    </lineage>
</organism>
<feature type="signal peptide" evidence="2">
    <location>
        <begin position="1"/>
        <end position="17"/>
    </location>
</feature>
<proteinExistence type="predicted"/>